<keyword evidence="1 2" id="KW-0732">Signal</keyword>
<dbReference type="EMBL" id="LR217737">
    <property type="protein sequence ID" value="VFP88388.1"/>
    <property type="molecule type" value="Genomic_DNA"/>
</dbReference>
<organism evidence="4 5">
    <name type="scientific">Candidatus Erwinia haradaeae</name>
    <dbReference type="NCBI Taxonomy" id="1922217"/>
    <lineage>
        <taxon>Bacteria</taxon>
        <taxon>Pseudomonadati</taxon>
        <taxon>Pseudomonadota</taxon>
        <taxon>Gammaproteobacteria</taxon>
        <taxon>Enterobacterales</taxon>
        <taxon>Erwiniaceae</taxon>
        <taxon>Erwinia</taxon>
    </lineage>
</organism>
<feature type="chain" id="PRO_5030670940" evidence="2">
    <location>
        <begin position="31"/>
        <end position="189"/>
    </location>
</feature>
<proteinExistence type="predicted"/>
<dbReference type="AlphaFoldDB" id="A0A803FTY4"/>
<name>A0A803FTY4_9GAMM</name>
<reference evidence="4 5" key="1">
    <citation type="submission" date="2019-02" db="EMBL/GenBank/DDBJ databases">
        <authorList>
            <person name="Manzano-Marin A."/>
            <person name="Manzano-Marin A."/>
        </authorList>
    </citation>
    <scope>NUCLEOTIDE SEQUENCE [LARGE SCALE GENOMIC DNA]</scope>
    <source>
        <strain evidence="4 5">ErCipiceae</strain>
    </source>
</reference>
<protein>
    <submittedName>
        <fullName evidence="4">Uncharacterized protein YraP</fullName>
    </submittedName>
</protein>
<evidence type="ECO:0000256" key="1">
    <source>
        <dbReference type="ARBA" id="ARBA00022729"/>
    </source>
</evidence>
<feature type="signal peptide" evidence="2">
    <location>
        <begin position="1"/>
        <end position="30"/>
    </location>
</feature>
<dbReference type="PROSITE" id="PS50914">
    <property type="entry name" value="BON"/>
    <property type="match status" value="2"/>
</dbReference>
<dbReference type="PANTHER" id="PTHR34606">
    <property type="entry name" value="BON DOMAIN-CONTAINING PROTEIN"/>
    <property type="match status" value="1"/>
</dbReference>
<evidence type="ECO:0000256" key="2">
    <source>
        <dbReference type="SAM" id="SignalP"/>
    </source>
</evidence>
<dbReference type="PANTHER" id="PTHR34606:SF4">
    <property type="entry name" value="OUTER MEMBRANE LIPOPROTEIN DOLP"/>
    <property type="match status" value="1"/>
</dbReference>
<dbReference type="Pfam" id="PF04972">
    <property type="entry name" value="BON"/>
    <property type="match status" value="2"/>
</dbReference>
<dbReference type="SMART" id="SM00749">
    <property type="entry name" value="BON"/>
    <property type="match status" value="2"/>
</dbReference>
<dbReference type="RefSeq" id="WP_157991091.1">
    <property type="nucleotide sequence ID" value="NZ_LR217737.1"/>
</dbReference>
<dbReference type="NCBIfam" id="NF008247">
    <property type="entry name" value="PRK11023.1"/>
    <property type="match status" value="1"/>
</dbReference>
<gene>
    <name evidence="4" type="primary">yraP</name>
    <name evidence="4" type="ORF">ERCIPICE3303_448</name>
</gene>
<dbReference type="OrthoDB" id="9783990at2"/>
<evidence type="ECO:0000313" key="5">
    <source>
        <dbReference type="Proteomes" id="UP000294289"/>
    </source>
</evidence>
<feature type="domain" description="BON" evidence="3">
    <location>
        <begin position="45"/>
        <end position="114"/>
    </location>
</feature>
<dbReference type="Gene3D" id="3.30.1340.30">
    <property type="match status" value="1"/>
</dbReference>
<dbReference type="InterPro" id="IPR051686">
    <property type="entry name" value="Lipoprotein_DolP"/>
</dbReference>
<accession>A0A803FTY4</accession>
<evidence type="ECO:0000259" key="3">
    <source>
        <dbReference type="PROSITE" id="PS50914"/>
    </source>
</evidence>
<sequence>MMVLFFFILMCNMCMLQGCVAALVASTAVAAQVINDPRTIGAQVDDETLEYRVTRALYKDKQMQKMTHIVATAYQGKVLLTGQVVDKQLRQHAKEIAMGVKGINGVYNEIRIKKISLDTNSFDSWISTKVRSQFFSNKRVKFSHVKVHTESGEVFLLGLVTNEEANILENIAKHVHGVKHVTRVFTILN</sequence>
<dbReference type="InterPro" id="IPR014004">
    <property type="entry name" value="Transpt-assoc_nodulatn_dom_bac"/>
</dbReference>
<feature type="domain" description="BON" evidence="3">
    <location>
        <begin position="122"/>
        <end position="189"/>
    </location>
</feature>
<evidence type="ECO:0000313" key="4">
    <source>
        <dbReference type="EMBL" id="VFP88388.1"/>
    </source>
</evidence>
<dbReference type="InterPro" id="IPR007055">
    <property type="entry name" value="BON_dom"/>
</dbReference>
<dbReference type="Proteomes" id="UP000294289">
    <property type="component" value="Chromosome"/>
</dbReference>